<comment type="caution">
    <text evidence="2">The sequence shown here is derived from an EMBL/GenBank/DDBJ whole genome shotgun (WGS) entry which is preliminary data.</text>
</comment>
<organism evidence="2 3">
    <name type="scientific">Camelus dromedarius</name>
    <name type="common">Dromedary</name>
    <name type="synonym">Arabian camel</name>
    <dbReference type="NCBI Taxonomy" id="9838"/>
    <lineage>
        <taxon>Eukaryota</taxon>
        <taxon>Metazoa</taxon>
        <taxon>Chordata</taxon>
        <taxon>Craniata</taxon>
        <taxon>Vertebrata</taxon>
        <taxon>Euteleostomi</taxon>
        <taxon>Mammalia</taxon>
        <taxon>Eutheria</taxon>
        <taxon>Laurasiatheria</taxon>
        <taxon>Artiodactyla</taxon>
        <taxon>Tylopoda</taxon>
        <taxon>Camelidae</taxon>
        <taxon>Camelus</taxon>
    </lineage>
</organism>
<evidence type="ECO:0000313" key="2">
    <source>
        <dbReference type="EMBL" id="KAB1282836.1"/>
    </source>
</evidence>
<protein>
    <submittedName>
        <fullName evidence="2">Uncharacterized protein</fullName>
    </submittedName>
</protein>
<gene>
    <name evidence="2" type="ORF">Cadr_000001429</name>
</gene>
<dbReference type="Proteomes" id="UP000299084">
    <property type="component" value="Unassembled WGS sequence"/>
</dbReference>
<reference evidence="2 3" key="1">
    <citation type="journal article" date="2019" name="Mol. Ecol. Resour.">
        <title>Improving Illumina assemblies with Hi-C and long reads: an example with the North African dromedary.</title>
        <authorList>
            <person name="Elbers J.P."/>
            <person name="Rogers M.F."/>
            <person name="Perelman P.L."/>
            <person name="Proskuryakova A.A."/>
            <person name="Serdyukova N.A."/>
            <person name="Johnson W.E."/>
            <person name="Horin P."/>
            <person name="Corander J."/>
            <person name="Murphy D."/>
            <person name="Burger P.A."/>
        </authorList>
    </citation>
    <scope>NUCLEOTIDE SEQUENCE [LARGE SCALE GENOMIC DNA]</scope>
    <source>
        <strain evidence="2">Drom800</strain>
        <tissue evidence="2">Blood</tissue>
    </source>
</reference>
<accession>A0A5N4EIK3</accession>
<feature type="region of interest" description="Disordered" evidence="1">
    <location>
        <begin position="90"/>
        <end position="120"/>
    </location>
</feature>
<sequence>MDPRAEDTWLLSQDIAHGAPKIVQLTWFHPLENDLTPKMKTAELAAINAKPEPREMGRMRRQLGIEVGVGGGGMGRWGFEPESAPWRFGQWQAPPRGREDDQDGIVDDGKEPGVAKSDPQGRVRKVLSPYSVTKGATKSLASDNLMHPYKNVLFTFLMVKTQNKANEMQQKIKE</sequence>
<dbReference type="AlphaFoldDB" id="A0A5N4EIK3"/>
<dbReference type="EMBL" id="JWIN03000002">
    <property type="protein sequence ID" value="KAB1282836.1"/>
    <property type="molecule type" value="Genomic_DNA"/>
</dbReference>
<proteinExistence type="predicted"/>
<evidence type="ECO:0000313" key="3">
    <source>
        <dbReference type="Proteomes" id="UP000299084"/>
    </source>
</evidence>
<evidence type="ECO:0000256" key="1">
    <source>
        <dbReference type="SAM" id="MobiDB-lite"/>
    </source>
</evidence>
<keyword evidence="3" id="KW-1185">Reference proteome</keyword>
<name>A0A5N4EIK3_CAMDR</name>